<dbReference type="PANTHER" id="PTHR30419:SF8">
    <property type="entry name" value="NITROGEN ASSIMILATION TRANSCRIPTIONAL ACTIVATOR-RELATED"/>
    <property type="match status" value="1"/>
</dbReference>
<evidence type="ECO:0000256" key="4">
    <source>
        <dbReference type="ARBA" id="ARBA00023163"/>
    </source>
</evidence>
<dbReference type="InterPro" id="IPR005119">
    <property type="entry name" value="LysR_subst-bd"/>
</dbReference>
<dbReference type="CDD" id="cd05466">
    <property type="entry name" value="PBP2_LTTR_substrate"/>
    <property type="match status" value="1"/>
</dbReference>
<organism evidence="6 7">
    <name type="scientific">Chelativorans intermedius</name>
    <dbReference type="NCBI Taxonomy" id="515947"/>
    <lineage>
        <taxon>Bacteria</taxon>
        <taxon>Pseudomonadati</taxon>
        <taxon>Pseudomonadota</taxon>
        <taxon>Alphaproteobacteria</taxon>
        <taxon>Hyphomicrobiales</taxon>
        <taxon>Phyllobacteriaceae</taxon>
        <taxon>Chelativorans</taxon>
    </lineage>
</organism>
<evidence type="ECO:0000259" key="5">
    <source>
        <dbReference type="PROSITE" id="PS50931"/>
    </source>
</evidence>
<keyword evidence="2" id="KW-0805">Transcription regulation</keyword>
<dbReference type="PANTHER" id="PTHR30419">
    <property type="entry name" value="HTH-TYPE TRANSCRIPTIONAL REGULATOR YBHD"/>
    <property type="match status" value="1"/>
</dbReference>
<protein>
    <submittedName>
        <fullName evidence="6">LysR family transcriptional regulator</fullName>
    </submittedName>
</protein>
<dbReference type="PROSITE" id="PS50931">
    <property type="entry name" value="HTH_LYSR"/>
    <property type="match status" value="1"/>
</dbReference>
<dbReference type="RefSeq" id="WP_261522816.1">
    <property type="nucleotide sequence ID" value="NZ_JAODNW010000045.1"/>
</dbReference>
<dbReference type="Pfam" id="PF03466">
    <property type="entry name" value="LysR_substrate"/>
    <property type="match status" value="1"/>
</dbReference>
<dbReference type="InterPro" id="IPR050950">
    <property type="entry name" value="HTH-type_LysR_regulators"/>
</dbReference>
<feature type="domain" description="HTH lysR-type" evidence="5">
    <location>
        <begin position="1"/>
        <end position="58"/>
    </location>
</feature>
<comment type="caution">
    <text evidence="6">The sequence shown here is derived from an EMBL/GenBank/DDBJ whole genome shotgun (WGS) entry which is preliminary data.</text>
</comment>
<dbReference type="InterPro" id="IPR036388">
    <property type="entry name" value="WH-like_DNA-bd_sf"/>
</dbReference>
<dbReference type="SUPFAM" id="SSF53850">
    <property type="entry name" value="Periplasmic binding protein-like II"/>
    <property type="match status" value="1"/>
</dbReference>
<dbReference type="SUPFAM" id="SSF46785">
    <property type="entry name" value="Winged helix' DNA-binding domain"/>
    <property type="match status" value="1"/>
</dbReference>
<gene>
    <name evidence="6" type="ORF">ACFFJ2_19635</name>
</gene>
<evidence type="ECO:0000256" key="2">
    <source>
        <dbReference type="ARBA" id="ARBA00023015"/>
    </source>
</evidence>
<dbReference type="InterPro" id="IPR036390">
    <property type="entry name" value="WH_DNA-bd_sf"/>
</dbReference>
<evidence type="ECO:0000313" key="6">
    <source>
        <dbReference type="EMBL" id="MFC0210603.1"/>
    </source>
</evidence>
<keyword evidence="3" id="KW-0238">DNA-binding</keyword>
<dbReference type="Proteomes" id="UP001589755">
    <property type="component" value="Unassembled WGS sequence"/>
</dbReference>
<evidence type="ECO:0000256" key="1">
    <source>
        <dbReference type="ARBA" id="ARBA00009437"/>
    </source>
</evidence>
<evidence type="ECO:0000256" key="3">
    <source>
        <dbReference type="ARBA" id="ARBA00023125"/>
    </source>
</evidence>
<comment type="similarity">
    <text evidence="1">Belongs to the LysR transcriptional regulatory family.</text>
</comment>
<dbReference type="Pfam" id="PF00126">
    <property type="entry name" value="HTH_1"/>
    <property type="match status" value="1"/>
</dbReference>
<name>A0ABV6DD74_9HYPH</name>
<reference evidence="6 7" key="1">
    <citation type="submission" date="2024-09" db="EMBL/GenBank/DDBJ databases">
        <authorList>
            <person name="Sun Q."/>
            <person name="Mori K."/>
        </authorList>
    </citation>
    <scope>NUCLEOTIDE SEQUENCE [LARGE SCALE GENOMIC DNA]</scope>
    <source>
        <strain evidence="6 7">CCM 8543</strain>
    </source>
</reference>
<dbReference type="InterPro" id="IPR000847">
    <property type="entry name" value="LysR_HTH_N"/>
</dbReference>
<dbReference type="EMBL" id="JBHLXD010000065">
    <property type="protein sequence ID" value="MFC0210603.1"/>
    <property type="molecule type" value="Genomic_DNA"/>
</dbReference>
<keyword evidence="7" id="KW-1185">Reference proteome</keyword>
<dbReference type="Gene3D" id="1.10.10.10">
    <property type="entry name" value="Winged helix-like DNA-binding domain superfamily/Winged helix DNA-binding domain"/>
    <property type="match status" value="1"/>
</dbReference>
<accession>A0ABV6DD74</accession>
<proteinExistence type="inferred from homology"/>
<dbReference type="Gene3D" id="3.40.190.290">
    <property type="match status" value="1"/>
</dbReference>
<evidence type="ECO:0000313" key="7">
    <source>
        <dbReference type="Proteomes" id="UP001589755"/>
    </source>
</evidence>
<keyword evidence="4" id="KW-0804">Transcription</keyword>
<sequence>MNIRHLDHFLAVLNCGSLSRAAEKTGISQSGLTKSIRALEDLVAMPLLERQSRGMRPNPQGEALAHRARLIVAQWREARRELEALRDGAAGRLTIGAGPSWMRRGLPEAIAQLLQASPGAEVKVTGGFDAQLIEALKQGEYDLIIAACEEARHDRALEVVPLTRDRQSVIARRGHPLAARSDLAIADLADAGWALPSRRMAQRQRFNAIFAYNGLHEPVPAIESDSIAFIFEVVKKTDLLSFATSSIFKPSAKDEIVSLEVAGIGWERHAGIIMRADEARSMLAEMLTRRLFDVAAEMRVN</sequence>